<comment type="catalytic activity">
    <reaction evidence="7">
        <text>an N-acyl-L-alpha-aminoacyl-tRNA + H2O = an N-acyl-L-amino acid + a tRNA + H(+)</text>
        <dbReference type="Rhea" id="RHEA:54448"/>
        <dbReference type="Rhea" id="RHEA-COMP:10123"/>
        <dbReference type="Rhea" id="RHEA-COMP:13883"/>
        <dbReference type="ChEBI" id="CHEBI:15377"/>
        <dbReference type="ChEBI" id="CHEBI:15378"/>
        <dbReference type="ChEBI" id="CHEBI:59874"/>
        <dbReference type="ChEBI" id="CHEBI:78442"/>
        <dbReference type="ChEBI" id="CHEBI:138191"/>
        <dbReference type="EC" id="3.1.1.29"/>
    </reaction>
</comment>
<sequence length="178" mass="20259">MKAIFGLGNFDTIYNNTRHNVGFGLVDMYTKEFYSELSFSPKKSLQCTLLNAPNVIFVKPLTYMNESGSCVKKVCDYFDIKIDDIMVIHDDIDQKIGSFKYIKTGGSGGHKGIFDIIQKLNTNEFDRLKIGIAPDFYDPSKHKAEDFVLKKFSSSEINTLNNVYDMYLIALIKDFITS</sequence>
<dbReference type="GO" id="GO:0000049">
    <property type="term" value="F:tRNA binding"/>
    <property type="evidence" value="ECO:0007669"/>
    <property type="project" value="UniProtKB-KW"/>
</dbReference>
<protein>
    <recommendedName>
        <fullName evidence="6 7">Peptidyl-tRNA hydrolase</fullName>
        <ecNumber evidence="1 7">3.1.1.29</ecNumber>
    </recommendedName>
</protein>
<comment type="similarity">
    <text evidence="5 8">Belongs to the PTH family.</text>
</comment>
<dbReference type="Pfam" id="PF01195">
    <property type="entry name" value="Pept_tRNA_hydro"/>
    <property type="match status" value="1"/>
</dbReference>
<dbReference type="InterPro" id="IPR036416">
    <property type="entry name" value="Pept_tRNA_hydro_sf"/>
</dbReference>
<accession>A0A2H0R9A9</accession>
<comment type="caution">
    <text evidence="9">The sequence shown here is derived from an EMBL/GenBank/DDBJ whole genome shotgun (WGS) entry which is preliminary data.</text>
</comment>
<evidence type="ECO:0000256" key="1">
    <source>
        <dbReference type="ARBA" id="ARBA00013260"/>
    </source>
</evidence>
<evidence type="ECO:0000256" key="7">
    <source>
        <dbReference type="RuleBase" id="RU000673"/>
    </source>
</evidence>
<dbReference type="InterPro" id="IPR001328">
    <property type="entry name" value="Pept_tRNA_hydro"/>
</dbReference>
<evidence type="ECO:0000256" key="8">
    <source>
        <dbReference type="RuleBase" id="RU004320"/>
    </source>
</evidence>
<proteinExistence type="inferred from homology"/>
<evidence type="ECO:0000256" key="3">
    <source>
        <dbReference type="ARBA" id="ARBA00022801"/>
    </source>
</evidence>
<dbReference type="Proteomes" id="UP000230214">
    <property type="component" value="Unassembled WGS sequence"/>
</dbReference>
<name>A0A2H0R9A9_UNCKA</name>
<evidence type="ECO:0000313" key="10">
    <source>
        <dbReference type="Proteomes" id="UP000230214"/>
    </source>
</evidence>
<dbReference type="SUPFAM" id="SSF53178">
    <property type="entry name" value="Peptidyl-tRNA hydrolase-like"/>
    <property type="match status" value="1"/>
</dbReference>
<evidence type="ECO:0000256" key="5">
    <source>
        <dbReference type="ARBA" id="ARBA00038063"/>
    </source>
</evidence>
<dbReference type="EMBL" id="PCXU01000038">
    <property type="protein sequence ID" value="PIR43109.1"/>
    <property type="molecule type" value="Genomic_DNA"/>
</dbReference>
<dbReference type="PROSITE" id="PS01195">
    <property type="entry name" value="PEPT_TRNA_HYDROL_1"/>
    <property type="match status" value="1"/>
</dbReference>
<reference evidence="9 10" key="1">
    <citation type="submission" date="2017-09" db="EMBL/GenBank/DDBJ databases">
        <title>Depth-based differentiation of microbial function through sediment-hosted aquifers and enrichment of novel symbionts in the deep terrestrial subsurface.</title>
        <authorList>
            <person name="Probst A.J."/>
            <person name="Ladd B."/>
            <person name="Jarett J.K."/>
            <person name="Geller-Mcgrath D.E."/>
            <person name="Sieber C.M."/>
            <person name="Emerson J.B."/>
            <person name="Anantharaman K."/>
            <person name="Thomas B.C."/>
            <person name="Malmstrom R."/>
            <person name="Stieglmeier M."/>
            <person name="Klingl A."/>
            <person name="Woyke T."/>
            <person name="Ryan C.M."/>
            <person name="Banfield J.F."/>
        </authorList>
    </citation>
    <scope>NUCLEOTIDE SEQUENCE [LARGE SCALE GENOMIC DNA]</scope>
    <source>
        <strain evidence="9">CG10_big_fil_rev_8_21_14_0_10_32_10</strain>
    </source>
</reference>
<dbReference type="EC" id="3.1.1.29" evidence="1 7"/>
<evidence type="ECO:0000256" key="6">
    <source>
        <dbReference type="ARBA" id="ARBA00050038"/>
    </source>
</evidence>
<keyword evidence="2" id="KW-0820">tRNA-binding</keyword>
<gene>
    <name evidence="9" type="ORF">COV24_04455</name>
</gene>
<dbReference type="PANTHER" id="PTHR17224:SF1">
    <property type="entry name" value="PEPTIDYL-TRNA HYDROLASE"/>
    <property type="match status" value="1"/>
</dbReference>
<organism evidence="9 10">
    <name type="scientific">candidate division WWE3 bacterium CG10_big_fil_rev_8_21_14_0_10_32_10</name>
    <dbReference type="NCBI Taxonomy" id="1975090"/>
    <lineage>
        <taxon>Bacteria</taxon>
        <taxon>Katanobacteria</taxon>
    </lineage>
</organism>
<dbReference type="NCBIfam" id="TIGR00447">
    <property type="entry name" value="pth"/>
    <property type="match status" value="1"/>
</dbReference>
<evidence type="ECO:0000313" key="9">
    <source>
        <dbReference type="EMBL" id="PIR43109.1"/>
    </source>
</evidence>
<keyword evidence="4" id="KW-0694">RNA-binding</keyword>
<dbReference type="Gene3D" id="3.40.50.1470">
    <property type="entry name" value="Peptidyl-tRNA hydrolase"/>
    <property type="match status" value="1"/>
</dbReference>
<keyword evidence="3 7" id="KW-0378">Hydrolase</keyword>
<evidence type="ECO:0000256" key="4">
    <source>
        <dbReference type="ARBA" id="ARBA00022884"/>
    </source>
</evidence>
<dbReference type="InterPro" id="IPR018171">
    <property type="entry name" value="Pept_tRNA_hydro_CS"/>
</dbReference>
<dbReference type="PANTHER" id="PTHR17224">
    <property type="entry name" value="PEPTIDYL-TRNA HYDROLASE"/>
    <property type="match status" value="1"/>
</dbReference>
<dbReference type="GO" id="GO:0004045">
    <property type="term" value="F:peptidyl-tRNA hydrolase activity"/>
    <property type="evidence" value="ECO:0007669"/>
    <property type="project" value="UniProtKB-EC"/>
</dbReference>
<dbReference type="CDD" id="cd00462">
    <property type="entry name" value="PTH"/>
    <property type="match status" value="1"/>
</dbReference>
<evidence type="ECO:0000256" key="2">
    <source>
        <dbReference type="ARBA" id="ARBA00022555"/>
    </source>
</evidence>
<dbReference type="AlphaFoldDB" id="A0A2H0R9A9"/>